<organism evidence="1 2">
    <name type="scientific">Corynebacterium mastitidis</name>
    <dbReference type="NCBI Taxonomy" id="161890"/>
    <lineage>
        <taxon>Bacteria</taxon>
        <taxon>Bacillati</taxon>
        <taxon>Actinomycetota</taxon>
        <taxon>Actinomycetes</taxon>
        <taxon>Mycobacteriales</taxon>
        <taxon>Corynebacteriaceae</taxon>
        <taxon>Corynebacterium</taxon>
    </lineage>
</organism>
<accession>A0ABU8P0Q6</accession>
<dbReference type="EMBL" id="JBAHVJ010000012">
    <property type="protein sequence ID" value="MEJ4100860.1"/>
    <property type="molecule type" value="Genomic_DNA"/>
</dbReference>
<proteinExistence type="predicted"/>
<gene>
    <name evidence="1" type="ORF">V5S96_10905</name>
</gene>
<feature type="non-terminal residue" evidence="1">
    <location>
        <position position="61"/>
    </location>
</feature>
<sequence>MIITIIKGIALASSLLVGGVPFLSSGVAPQETVAAAAVEDREGAAEAAVQAIEDEVGHDLV</sequence>
<dbReference type="Proteomes" id="UP001359781">
    <property type="component" value="Unassembled WGS sequence"/>
</dbReference>
<protein>
    <submittedName>
        <fullName evidence="1">Uncharacterized protein</fullName>
    </submittedName>
</protein>
<name>A0ABU8P0Q6_9CORY</name>
<keyword evidence="2" id="KW-1185">Reference proteome</keyword>
<comment type="caution">
    <text evidence="1">The sequence shown here is derived from an EMBL/GenBank/DDBJ whole genome shotgun (WGS) entry which is preliminary data.</text>
</comment>
<dbReference type="RefSeq" id="WP_337890934.1">
    <property type="nucleotide sequence ID" value="NZ_JBAHVI010000011.1"/>
</dbReference>
<evidence type="ECO:0000313" key="1">
    <source>
        <dbReference type="EMBL" id="MEJ4100860.1"/>
    </source>
</evidence>
<reference evidence="1 2" key="1">
    <citation type="submission" date="2024-02" db="EMBL/GenBank/DDBJ databases">
        <title>Whole genome sequencing and characterization of Corynebacterium isolated from the ocular surface of dry eye disease sufferers.</title>
        <authorList>
            <person name="Naqvi M."/>
        </authorList>
    </citation>
    <scope>NUCLEOTIDE SEQUENCE [LARGE SCALE GENOMIC DNA]</scope>
    <source>
        <strain evidence="1 2">PCRF</strain>
    </source>
</reference>
<evidence type="ECO:0000313" key="2">
    <source>
        <dbReference type="Proteomes" id="UP001359781"/>
    </source>
</evidence>